<evidence type="ECO:0000256" key="1">
    <source>
        <dbReference type="SAM" id="SignalP"/>
    </source>
</evidence>
<feature type="signal peptide" evidence="1">
    <location>
        <begin position="1"/>
        <end position="22"/>
    </location>
</feature>
<dbReference type="InterPro" id="IPR007484">
    <property type="entry name" value="Peptidase_M28"/>
</dbReference>
<feature type="chain" id="PRO_5038422362" evidence="1">
    <location>
        <begin position="23"/>
        <end position="345"/>
    </location>
</feature>
<gene>
    <name evidence="3" type="ORF">ET989_05385</name>
</gene>
<sequence length="345" mass="35672">MTNRTGRLATSAVATASAIVLSACGILPTATQQAPTAPTTQAGPNASATVEPASLTEAVTRGNLLGHLQALQAAADSNGGNRQAGKPGFEASIDYVEAQLKEAGYTTQRQEFSYKRQTPDGATERVTTANLLADTAGSEDGTIVIGAHLDGVAGGPGINDNATGVAAALETARQFAALGVQPTHRVRFAFWSGEEDGLYGSHHYVRELADPQRTAAYLNLDMVGSPNAVPSVYGDGEGWADGSEVIEDLLVDYLTAQGTPPEIVFFEGSDHLPFAEAGIPVGGLYTGAGEDKSRGEAVRHGGTPDAPADPCYHLACDRTDAIDADVLELMADALAHATLTLSTRP</sequence>
<protein>
    <submittedName>
        <fullName evidence="3">M20/M25/M40 family metallo-hydrolase</fullName>
    </submittedName>
</protein>
<feature type="domain" description="Peptidase M28" evidence="2">
    <location>
        <begin position="130"/>
        <end position="337"/>
    </location>
</feature>
<dbReference type="PROSITE" id="PS51257">
    <property type="entry name" value="PROKAR_LIPOPROTEIN"/>
    <property type="match status" value="1"/>
</dbReference>
<evidence type="ECO:0000259" key="2">
    <source>
        <dbReference type="Pfam" id="PF04389"/>
    </source>
</evidence>
<comment type="caution">
    <text evidence="3">The sequence shown here is derived from an EMBL/GenBank/DDBJ whole genome shotgun (WGS) entry which is preliminary data.</text>
</comment>
<dbReference type="GO" id="GO:0006508">
    <property type="term" value="P:proteolysis"/>
    <property type="evidence" value="ECO:0007669"/>
    <property type="project" value="InterPro"/>
</dbReference>
<keyword evidence="3" id="KW-0378">Hydrolase</keyword>
<reference evidence="3 4" key="1">
    <citation type="submission" date="2019-01" db="EMBL/GenBank/DDBJ databases">
        <title>Lactibacter flavus gen. nov., sp. nov., a novel bacterium of the family Propionibacteriaceae isolated from raw milk and dairy products.</title>
        <authorList>
            <person name="Huptas C."/>
            <person name="Wenning M."/>
            <person name="Breitenwieser F."/>
            <person name="Doll E."/>
            <person name="Von Neubeck M."/>
            <person name="Busse H.-J."/>
            <person name="Scherer S."/>
        </authorList>
    </citation>
    <scope>NUCLEOTIDE SEQUENCE [LARGE SCALE GENOMIC DNA]</scope>
    <source>
        <strain evidence="3 4">KCTC 33808</strain>
    </source>
</reference>
<dbReference type="Gene3D" id="3.40.630.10">
    <property type="entry name" value="Zn peptidases"/>
    <property type="match status" value="1"/>
</dbReference>
<proteinExistence type="predicted"/>
<dbReference type="InterPro" id="IPR045175">
    <property type="entry name" value="M28_fam"/>
</dbReference>
<dbReference type="SUPFAM" id="SSF53187">
    <property type="entry name" value="Zn-dependent exopeptidases"/>
    <property type="match status" value="1"/>
</dbReference>
<dbReference type="RefSeq" id="WP_131167538.1">
    <property type="nucleotide sequence ID" value="NZ_SDMQ01000004.1"/>
</dbReference>
<dbReference type="Pfam" id="PF04389">
    <property type="entry name" value="Peptidase_M28"/>
    <property type="match status" value="1"/>
</dbReference>
<dbReference type="PANTHER" id="PTHR12147">
    <property type="entry name" value="METALLOPEPTIDASE M28 FAMILY MEMBER"/>
    <property type="match status" value="1"/>
</dbReference>
<dbReference type="Proteomes" id="UP000292373">
    <property type="component" value="Unassembled WGS sequence"/>
</dbReference>
<dbReference type="PANTHER" id="PTHR12147:SF26">
    <property type="entry name" value="PEPTIDASE M28 DOMAIN-CONTAINING PROTEIN"/>
    <property type="match status" value="1"/>
</dbReference>
<dbReference type="AlphaFoldDB" id="A0A4V2JSL1"/>
<dbReference type="OrthoDB" id="345880at2"/>
<organism evidence="3 4">
    <name type="scientific">Propioniciclava sinopodophylli</name>
    <dbReference type="NCBI Taxonomy" id="1837344"/>
    <lineage>
        <taxon>Bacteria</taxon>
        <taxon>Bacillati</taxon>
        <taxon>Actinomycetota</taxon>
        <taxon>Actinomycetes</taxon>
        <taxon>Propionibacteriales</taxon>
        <taxon>Propionibacteriaceae</taxon>
        <taxon>Propioniciclava</taxon>
    </lineage>
</organism>
<keyword evidence="4" id="KW-1185">Reference proteome</keyword>
<name>A0A4V2JSL1_9ACTN</name>
<dbReference type="EMBL" id="SDMQ01000004">
    <property type="protein sequence ID" value="TBT85889.1"/>
    <property type="molecule type" value="Genomic_DNA"/>
</dbReference>
<evidence type="ECO:0000313" key="3">
    <source>
        <dbReference type="EMBL" id="TBT85889.1"/>
    </source>
</evidence>
<dbReference type="GO" id="GO:0008235">
    <property type="term" value="F:metalloexopeptidase activity"/>
    <property type="evidence" value="ECO:0007669"/>
    <property type="project" value="InterPro"/>
</dbReference>
<accession>A0A4V2JSL1</accession>
<evidence type="ECO:0000313" key="4">
    <source>
        <dbReference type="Proteomes" id="UP000292373"/>
    </source>
</evidence>
<keyword evidence="1" id="KW-0732">Signal</keyword>